<sequence>MAMVMALKPEDDELCEGCFARTAIGTFNLDDVETPLCGSCSVYRNADNTRVIIPNEPV</sequence>
<dbReference type="EMBL" id="MK460248">
    <property type="protein sequence ID" value="QAX95938.1"/>
    <property type="molecule type" value="Genomic_DNA"/>
</dbReference>
<dbReference type="EMBL" id="MK460248">
    <property type="protein sequence ID" value="QAX95738.1"/>
    <property type="molecule type" value="Genomic_DNA"/>
</dbReference>
<name>A0A411B6K5_9CAUD</name>
<gene>
    <name evidence="2" type="primary">248</name>
    <name evidence="1" type="synonym">1</name>
    <name evidence="1" type="ORF">SEA_TEUTSCH_1</name>
    <name evidence="2" type="ORF">SEA_TEUTSCH_248</name>
</gene>
<evidence type="ECO:0000313" key="3">
    <source>
        <dbReference type="Proteomes" id="UP000290240"/>
    </source>
</evidence>
<dbReference type="Proteomes" id="UP000290240">
    <property type="component" value="Segment"/>
</dbReference>
<evidence type="ECO:0000313" key="2">
    <source>
        <dbReference type="EMBL" id="QAX95938.1"/>
    </source>
</evidence>
<proteinExistence type="predicted"/>
<reference evidence="2 3" key="1">
    <citation type="submission" date="2019-01" db="EMBL/GenBank/DDBJ databases">
        <authorList>
            <person name="Teutsch A."/>
            <person name="Aseo R.J."/>
            <person name="Bailey B.D."/>
            <person name="Haggerty K.J."/>
            <person name="Martinez Fernandez C."/>
            <person name="Phetsavong A.T."/>
            <person name="Layton S.R."/>
            <person name="Nayek S."/>
            <person name="Hughes L.E."/>
            <person name="Garlena R.A."/>
            <person name="Russell D.A."/>
            <person name="Pope W.H."/>
            <person name="Jacobs-Sera D."/>
            <person name="Hatfull G.F."/>
        </authorList>
    </citation>
    <scope>NUCLEOTIDE SEQUENCE [LARGE SCALE GENOMIC DNA]</scope>
</reference>
<protein>
    <submittedName>
        <fullName evidence="2">Uncharacterized protein</fullName>
    </submittedName>
</protein>
<accession>A0A411B6K5</accession>
<evidence type="ECO:0000313" key="1">
    <source>
        <dbReference type="EMBL" id="QAX95738.1"/>
    </source>
</evidence>
<organism evidence="2 3">
    <name type="scientific">Streptomyces phage Teutsch</name>
    <dbReference type="NCBI Taxonomy" id="2510588"/>
    <lineage>
        <taxon>Viruses</taxon>
        <taxon>Duplodnaviria</taxon>
        <taxon>Heunggongvirae</taxon>
        <taxon>Uroviricota</taxon>
        <taxon>Caudoviricetes</taxon>
        <taxon>Stanwilliamsviridae</taxon>
        <taxon>Boydwoodruffvirinae</taxon>
        <taxon>Samistivirus</taxon>
        <taxon>Samistivirus peebs</taxon>
    </lineage>
</organism>